<dbReference type="AlphaFoldDB" id="A0A1T5CWQ4"/>
<dbReference type="Pfam" id="PF04993">
    <property type="entry name" value="TfoX_N"/>
    <property type="match status" value="1"/>
</dbReference>
<dbReference type="OrthoDB" id="214902at2"/>
<keyword evidence="3" id="KW-1185">Reference proteome</keyword>
<reference evidence="3" key="1">
    <citation type="submission" date="2017-02" db="EMBL/GenBank/DDBJ databases">
        <authorList>
            <person name="Varghese N."/>
            <person name="Submissions S."/>
        </authorList>
    </citation>
    <scope>NUCLEOTIDE SEQUENCE [LARGE SCALE GENOMIC DNA]</scope>
    <source>
        <strain evidence="3">DSM 22385</strain>
    </source>
</reference>
<protein>
    <submittedName>
        <fullName evidence="2">TfoX N-terminal domain-containing protein</fullName>
    </submittedName>
</protein>
<evidence type="ECO:0000259" key="1">
    <source>
        <dbReference type="Pfam" id="PF04993"/>
    </source>
</evidence>
<dbReference type="EMBL" id="FUYR01000002">
    <property type="protein sequence ID" value="SKB63761.1"/>
    <property type="molecule type" value="Genomic_DNA"/>
</dbReference>
<dbReference type="Proteomes" id="UP000189981">
    <property type="component" value="Unassembled WGS sequence"/>
</dbReference>
<proteinExistence type="predicted"/>
<evidence type="ECO:0000313" key="3">
    <source>
        <dbReference type="Proteomes" id="UP000189981"/>
    </source>
</evidence>
<evidence type="ECO:0000313" key="2">
    <source>
        <dbReference type="EMBL" id="SKB63761.1"/>
    </source>
</evidence>
<name>A0A1T5CWQ4_9SPHI</name>
<dbReference type="InterPro" id="IPR007076">
    <property type="entry name" value="TfoX_N"/>
</dbReference>
<gene>
    <name evidence="2" type="ORF">SAMN05661099_1954</name>
</gene>
<dbReference type="SUPFAM" id="SSF159894">
    <property type="entry name" value="YgaC/TfoX-N like"/>
    <property type="match status" value="1"/>
</dbReference>
<dbReference type="RefSeq" id="WP_079702501.1">
    <property type="nucleotide sequence ID" value="NZ_FUYR01000002.1"/>
</dbReference>
<dbReference type="STRING" id="572036.SAMN05661099_1954"/>
<accession>A0A1T5CWQ4</accession>
<organism evidence="2 3">
    <name type="scientific">Daejeonella lutea</name>
    <dbReference type="NCBI Taxonomy" id="572036"/>
    <lineage>
        <taxon>Bacteria</taxon>
        <taxon>Pseudomonadati</taxon>
        <taxon>Bacteroidota</taxon>
        <taxon>Sphingobacteriia</taxon>
        <taxon>Sphingobacteriales</taxon>
        <taxon>Sphingobacteriaceae</taxon>
        <taxon>Daejeonella</taxon>
    </lineage>
</organism>
<dbReference type="Gene3D" id="3.30.1460.30">
    <property type="entry name" value="YgaC/TfoX-N like chaperone"/>
    <property type="match status" value="1"/>
</dbReference>
<sequence>MPYNIELANRLREYLGKVPRLRVKEKKMFGGLAFMVSDRMCINVSGDRLMCRFDPKLEAEIRAKAGYEPMIMRGKELRGYCYVREEGYRSEEDFKYWVGFCLDYNGLAG</sequence>
<feature type="domain" description="TfoX N-terminal" evidence="1">
    <location>
        <begin position="22"/>
        <end position="99"/>
    </location>
</feature>